<keyword evidence="2" id="KW-1185">Reference proteome</keyword>
<proteinExistence type="predicted"/>
<organism evidence="1 2">
    <name type="scientific">Gluconobacter thailandicus NBRC 3257</name>
    <dbReference type="NCBI Taxonomy" id="1381097"/>
    <lineage>
        <taxon>Bacteria</taxon>
        <taxon>Pseudomonadati</taxon>
        <taxon>Pseudomonadota</taxon>
        <taxon>Alphaproteobacteria</taxon>
        <taxon>Acetobacterales</taxon>
        <taxon>Acetobacteraceae</taxon>
        <taxon>Gluconobacter</taxon>
    </lineage>
</organism>
<gene>
    <name evidence="1" type="ORF">NBRC3257_0626</name>
</gene>
<dbReference type="EMBL" id="BASM01000009">
    <property type="protein sequence ID" value="GAD25627.1"/>
    <property type="molecule type" value="Genomic_DNA"/>
</dbReference>
<protein>
    <submittedName>
        <fullName evidence="1">Uncharacterized protein</fullName>
    </submittedName>
</protein>
<evidence type="ECO:0000313" key="1">
    <source>
        <dbReference type="EMBL" id="GAD25627.1"/>
    </source>
</evidence>
<reference evidence="1 2" key="1">
    <citation type="submission" date="2013-08" db="EMBL/GenBank/DDBJ databases">
        <title>Gluconobacter thailandicus NBRC 3257 whole genome sequence.</title>
        <authorList>
            <person name="Matsutani M."/>
            <person name="Yakushi T."/>
            <person name="Matsushita K."/>
        </authorList>
    </citation>
    <scope>NUCLEOTIDE SEQUENCE [LARGE SCALE GENOMIC DNA]</scope>
    <source>
        <strain evidence="1 2">NBRC 3257</strain>
    </source>
</reference>
<comment type="caution">
    <text evidence="1">The sequence shown here is derived from an EMBL/GenBank/DDBJ whole genome shotgun (WGS) entry which is preliminary data.</text>
</comment>
<sequence>MYFLVNENLKNYSNNINKIPTNSVSRMIVHHSAFENY</sequence>
<dbReference type="Proteomes" id="UP000018209">
    <property type="component" value="Unassembled WGS sequence"/>
</dbReference>
<name>A0ABQ0ITV6_GLUTH</name>
<accession>A0ABQ0ITV6</accession>
<evidence type="ECO:0000313" key="2">
    <source>
        <dbReference type="Proteomes" id="UP000018209"/>
    </source>
</evidence>